<dbReference type="AlphaFoldDB" id="A0AAE3GAK2"/>
<dbReference type="NCBIfam" id="NF003780">
    <property type="entry name" value="PRK05371.1-1"/>
    <property type="match status" value="1"/>
</dbReference>
<reference evidence="4" key="1">
    <citation type="submission" date="2022-06" db="EMBL/GenBank/DDBJ databases">
        <title>Genomic Encyclopedia of Archaeal and Bacterial Type Strains, Phase II (KMG-II): from individual species to whole genera.</title>
        <authorList>
            <person name="Goeker M."/>
        </authorList>
    </citation>
    <scope>NUCLEOTIDE SEQUENCE</scope>
    <source>
        <strain evidence="4">DSM 43935</strain>
    </source>
</reference>
<dbReference type="Pfam" id="PF08530">
    <property type="entry name" value="PepX_C"/>
    <property type="match status" value="1"/>
</dbReference>
<evidence type="ECO:0000259" key="3">
    <source>
        <dbReference type="SMART" id="SM00939"/>
    </source>
</evidence>
<feature type="domain" description="Xaa-Pro dipeptidyl-peptidase C-terminal" evidence="3">
    <location>
        <begin position="356"/>
        <end position="614"/>
    </location>
</feature>
<dbReference type="InterPro" id="IPR008979">
    <property type="entry name" value="Galactose-bd-like_sf"/>
</dbReference>
<keyword evidence="5" id="KW-1185">Reference proteome</keyword>
<evidence type="ECO:0000256" key="2">
    <source>
        <dbReference type="SAM" id="SignalP"/>
    </source>
</evidence>
<dbReference type="SUPFAM" id="SSF53474">
    <property type="entry name" value="alpha/beta-Hydrolases"/>
    <property type="match status" value="1"/>
</dbReference>
<dbReference type="InterPro" id="IPR029058">
    <property type="entry name" value="AB_hydrolase_fold"/>
</dbReference>
<dbReference type="InterPro" id="IPR013736">
    <property type="entry name" value="Xaa-Pro_dipept_C"/>
</dbReference>
<dbReference type="Gene3D" id="3.40.50.1820">
    <property type="entry name" value="alpha/beta hydrolase"/>
    <property type="match status" value="2"/>
</dbReference>
<dbReference type="Proteomes" id="UP001206128">
    <property type="component" value="Unassembled WGS sequence"/>
</dbReference>
<name>A0AAE3GAK2_9PSEU</name>
<dbReference type="EMBL" id="JAMTCK010000003">
    <property type="protein sequence ID" value="MCP2164560.1"/>
    <property type="molecule type" value="Genomic_DNA"/>
</dbReference>
<evidence type="ECO:0000313" key="5">
    <source>
        <dbReference type="Proteomes" id="UP001206128"/>
    </source>
</evidence>
<evidence type="ECO:0000256" key="1">
    <source>
        <dbReference type="ARBA" id="ARBA00022801"/>
    </source>
</evidence>
<feature type="signal peptide" evidence="2">
    <location>
        <begin position="1"/>
        <end position="32"/>
    </location>
</feature>
<sequence>MLRSERTRWRARALAVLAAVVLPAAVGGTADAAPPAFVLGGGVTQPVFSYAGAVRESVWVDIGMDLDRDGVGDRVAADIIRPAEPAARGQRVPVIMDVSPYYACCGRGNEAQRKTYAPDGTPTGFPLFLDNYFVPRGYAVVLVDEVGSNRSTGCPDGGGRATVASGRAVIDWLNGRARAYRTVDGTERVSATWATGAVGMIGKSADGTIANGVAATGVAGLRTIVPVAAVSSYYDVFNADGAWFGYPQSSGPPGLLNPRQEELCAPFLDRLEELGGNNGDWNAFWRQRDYTLSADKVRASVFAVQGFGDVAVRPLQFGRWWDALAANNVPRKLWLSQAGHVDPFDLSRADYVDTLHRWFDRWLLDVPNGIDTEAPVRIEHSPGQWVDEQRWPPAGTRRETLWPGPGGVPGLGTLGPVAPAGPATESFTDDPALGMYQWASEPTTASTTRTLFTSAPLTSDVRMAGTGSATVTVASTTPRARIGVAVVDYGPATIRDHRGPGQGITTLETRSCWGESTQADSACYLDTDTATTQVDYEIVSEGWADIGHHASLEHQLPLRPGKFYSVTVQLSTQDHVVPAGHRIGLVIGGTDADWFVAPSQRPTLTVDLTGTSVSLPVAAGTLTGQRG</sequence>
<protein>
    <submittedName>
        <fullName evidence="4">X-Pro dipeptidyl-peptidase</fullName>
    </submittedName>
</protein>
<evidence type="ECO:0000313" key="4">
    <source>
        <dbReference type="EMBL" id="MCP2164560.1"/>
    </source>
</evidence>
<dbReference type="Pfam" id="PF02129">
    <property type="entry name" value="Peptidase_S15"/>
    <property type="match status" value="2"/>
</dbReference>
<dbReference type="Gene3D" id="2.60.120.260">
    <property type="entry name" value="Galactose-binding domain-like"/>
    <property type="match status" value="1"/>
</dbReference>
<accession>A0AAE3GAK2</accession>
<dbReference type="SMART" id="SM00939">
    <property type="entry name" value="PepX_C"/>
    <property type="match status" value="1"/>
</dbReference>
<comment type="caution">
    <text evidence="4">The sequence shown here is derived from an EMBL/GenBank/DDBJ whole genome shotgun (WGS) entry which is preliminary data.</text>
</comment>
<keyword evidence="2" id="KW-0732">Signal</keyword>
<organism evidence="4 5">
    <name type="scientific">Goodfellowiella coeruleoviolacea</name>
    <dbReference type="NCBI Taxonomy" id="334858"/>
    <lineage>
        <taxon>Bacteria</taxon>
        <taxon>Bacillati</taxon>
        <taxon>Actinomycetota</taxon>
        <taxon>Actinomycetes</taxon>
        <taxon>Pseudonocardiales</taxon>
        <taxon>Pseudonocardiaceae</taxon>
        <taxon>Goodfellowiella</taxon>
    </lineage>
</organism>
<dbReference type="GO" id="GO:0008239">
    <property type="term" value="F:dipeptidyl-peptidase activity"/>
    <property type="evidence" value="ECO:0007669"/>
    <property type="project" value="InterPro"/>
</dbReference>
<dbReference type="RefSeq" id="WP_253768335.1">
    <property type="nucleotide sequence ID" value="NZ_JAMTCK010000003.1"/>
</dbReference>
<gene>
    <name evidence="4" type="ORF">LX83_001400</name>
</gene>
<dbReference type="InterPro" id="IPR000383">
    <property type="entry name" value="Xaa-Pro-like_dom"/>
</dbReference>
<keyword evidence="1" id="KW-0378">Hydrolase</keyword>
<dbReference type="SUPFAM" id="SSF49785">
    <property type="entry name" value="Galactose-binding domain-like"/>
    <property type="match status" value="1"/>
</dbReference>
<proteinExistence type="predicted"/>
<feature type="chain" id="PRO_5041913616" evidence="2">
    <location>
        <begin position="33"/>
        <end position="627"/>
    </location>
</feature>